<keyword evidence="2" id="KW-1185">Reference proteome</keyword>
<dbReference type="WBParaSite" id="SBAD_0000352601-mRNA-1">
    <property type="protein sequence ID" value="SBAD_0000352601-mRNA-1"/>
    <property type="gene ID" value="SBAD_0000352601"/>
</dbReference>
<dbReference type="Proteomes" id="UP000270296">
    <property type="component" value="Unassembled WGS sequence"/>
</dbReference>
<accession>A0A183IIC6</accession>
<dbReference type="EMBL" id="UZAM01007711">
    <property type="protein sequence ID" value="VDP00938.1"/>
    <property type="molecule type" value="Genomic_DNA"/>
</dbReference>
<evidence type="ECO:0000313" key="3">
    <source>
        <dbReference type="WBParaSite" id="SBAD_0000352601-mRNA-1"/>
    </source>
</evidence>
<dbReference type="AlphaFoldDB" id="A0A183IIC6"/>
<name>A0A183IIC6_9BILA</name>
<reference evidence="1 2" key="2">
    <citation type="submission" date="2018-11" db="EMBL/GenBank/DDBJ databases">
        <authorList>
            <consortium name="Pathogen Informatics"/>
        </authorList>
    </citation>
    <scope>NUCLEOTIDE SEQUENCE [LARGE SCALE GENOMIC DNA]</scope>
</reference>
<sequence>MEPSISTGLVGFITTNTEISNHMMAFRGLQNDLWSDGIFTQKVDMFMKPELREDSATRAVRQLGMGVRKQHLKQPQEESAVEKRKKKKCLKGPGLFCDQIPRKFHILCAVVKY</sequence>
<evidence type="ECO:0000313" key="1">
    <source>
        <dbReference type="EMBL" id="VDP00938.1"/>
    </source>
</evidence>
<gene>
    <name evidence="1" type="ORF">SBAD_LOCUS3371</name>
</gene>
<organism evidence="3">
    <name type="scientific">Soboliphyme baturini</name>
    <dbReference type="NCBI Taxonomy" id="241478"/>
    <lineage>
        <taxon>Eukaryota</taxon>
        <taxon>Metazoa</taxon>
        <taxon>Ecdysozoa</taxon>
        <taxon>Nematoda</taxon>
        <taxon>Enoplea</taxon>
        <taxon>Dorylaimia</taxon>
        <taxon>Dioctophymatida</taxon>
        <taxon>Dioctophymatoidea</taxon>
        <taxon>Soboliphymatidae</taxon>
        <taxon>Soboliphyme</taxon>
    </lineage>
</organism>
<reference evidence="3" key="1">
    <citation type="submission" date="2016-06" db="UniProtKB">
        <authorList>
            <consortium name="WormBaseParasite"/>
        </authorList>
    </citation>
    <scope>IDENTIFICATION</scope>
</reference>
<evidence type="ECO:0000313" key="2">
    <source>
        <dbReference type="Proteomes" id="UP000270296"/>
    </source>
</evidence>
<proteinExistence type="predicted"/>
<protein>
    <submittedName>
        <fullName evidence="3">VASt domain-containing protein</fullName>
    </submittedName>
</protein>